<name>A0A848DAQ3_9EURY</name>
<reference evidence="2" key="1">
    <citation type="journal article" date="2020" name="MBio">
        <title>'Candidatus Ethanoperedens,' a Thermophilic Genus of Archaea Mediating the Anaerobic Oxidation of Ethane.</title>
        <authorList>
            <person name="Hahn C.J."/>
            <person name="Laso-Perez R."/>
            <person name="Vulcano F."/>
            <person name="Vaziourakis K.M."/>
            <person name="Stokke R."/>
            <person name="Steen I.H."/>
            <person name="Teske A."/>
            <person name="Boetius A."/>
            <person name="Liebeke M."/>
            <person name="Amann R."/>
            <person name="Knittel K."/>
            <person name="Wegener G."/>
        </authorList>
    </citation>
    <scope>NUCLEOTIDE SEQUENCE</scope>
    <source>
        <strain evidence="2">GoM-Arc1-LC-WB58</strain>
    </source>
</reference>
<evidence type="ECO:0000313" key="3">
    <source>
        <dbReference type="Proteomes" id="UP000606580"/>
    </source>
</evidence>
<dbReference type="GO" id="GO:0016491">
    <property type="term" value="F:oxidoreductase activity"/>
    <property type="evidence" value="ECO:0007669"/>
    <property type="project" value="InterPro"/>
</dbReference>
<accession>A0A848DAQ3</accession>
<dbReference type="SUPFAM" id="SSF51905">
    <property type="entry name" value="FAD/NAD(P)-binding domain"/>
    <property type="match status" value="1"/>
</dbReference>
<sequence length="77" mass="7986">MPSGTADVGYAVGRIGTTNDLQTSKRNIIPTDAECRTSKEGVFAGGDVVTGSATVISAMGAGKIAARAIDQYLRRLR</sequence>
<proteinExistence type="predicted"/>
<dbReference type="Pfam" id="PF07992">
    <property type="entry name" value="Pyr_redox_2"/>
    <property type="match status" value="1"/>
</dbReference>
<dbReference type="Proteomes" id="UP000606580">
    <property type="component" value="Unassembled WGS sequence"/>
</dbReference>
<organism evidence="2 3">
    <name type="scientific">Candidatus Ethanoperedens thermophilum</name>
    <dbReference type="NCBI Taxonomy" id="2766897"/>
    <lineage>
        <taxon>Archaea</taxon>
        <taxon>Methanobacteriati</taxon>
        <taxon>Methanobacteriota</taxon>
        <taxon>Stenosarchaea group</taxon>
        <taxon>Methanomicrobia</taxon>
        <taxon>Methanosarcinales</taxon>
        <taxon>Methanosarcinales incertae sedis</taxon>
        <taxon>GOM Arc I cluster</taxon>
        <taxon>Candidatus Ethanoperedens</taxon>
    </lineage>
</organism>
<gene>
    <name evidence="2" type="ORF">GIS02_04035</name>
</gene>
<feature type="domain" description="FAD/NAD(P)-binding" evidence="1">
    <location>
        <begin position="10"/>
        <end position="62"/>
    </location>
</feature>
<dbReference type="InterPro" id="IPR036188">
    <property type="entry name" value="FAD/NAD-bd_sf"/>
</dbReference>
<dbReference type="Gene3D" id="3.50.50.60">
    <property type="entry name" value="FAD/NAD(P)-binding domain"/>
    <property type="match status" value="1"/>
</dbReference>
<protein>
    <recommendedName>
        <fullName evidence="1">FAD/NAD(P)-binding domain-containing protein</fullName>
    </recommendedName>
</protein>
<dbReference type="AlphaFoldDB" id="A0A848DAQ3"/>
<dbReference type="EMBL" id="WNEG01000078">
    <property type="protein sequence ID" value="NMG83357.1"/>
    <property type="molecule type" value="Genomic_DNA"/>
</dbReference>
<evidence type="ECO:0000313" key="2">
    <source>
        <dbReference type="EMBL" id="NMG83357.1"/>
    </source>
</evidence>
<comment type="caution">
    <text evidence="2">The sequence shown here is derived from an EMBL/GenBank/DDBJ whole genome shotgun (WGS) entry which is preliminary data.</text>
</comment>
<dbReference type="InterPro" id="IPR023753">
    <property type="entry name" value="FAD/NAD-binding_dom"/>
</dbReference>
<evidence type="ECO:0000259" key="1">
    <source>
        <dbReference type="Pfam" id="PF07992"/>
    </source>
</evidence>